<gene>
    <name evidence="1" type="ORF">L1987_39640</name>
</gene>
<keyword evidence="2" id="KW-1185">Reference proteome</keyword>
<dbReference type="EMBL" id="CM042029">
    <property type="protein sequence ID" value="KAI3796953.1"/>
    <property type="molecule type" value="Genomic_DNA"/>
</dbReference>
<evidence type="ECO:0000313" key="2">
    <source>
        <dbReference type="Proteomes" id="UP001056120"/>
    </source>
</evidence>
<organism evidence="1 2">
    <name type="scientific">Smallanthus sonchifolius</name>
    <dbReference type="NCBI Taxonomy" id="185202"/>
    <lineage>
        <taxon>Eukaryota</taxon>
        <taxon>Viridiplantae</taxon>
        <taxon>Streptophyta</taxon>
        <taxon>Embryophyta</taxon>
        <taxon>Tracheophyta</taxon>
        <taxon>Spermatophyta</taxon>
        <taxon>Magnoliopsida</taxon>
        <taxon>eudicotyledons</taxon>
        <taxon>Gunneridae</taxon>
        <taxon>Pentapetalae</taxon>
        <taxon>asterids</taxon>
        <taxon>campanulids</taxon>
        <taxon>Asterales</taxon>
        <taxon>Asteraceae</taxon>
        <taxon>Asteroideae</taxon>
        <taxon>Heliantheae alliance</taxon>
        <taxon>Millerieae</taxon>
        <taxon>Smallanthus</taxon>
    </lineage>
</organism>
<reference evidence="1 2" key="2">
    <citation type="journal article" date="2022" name="Mol. Ecol. Resour.">
        <title>The genomes of chicory, endive, great burdock and yacon provide insights into Asteraceae paleo-polyploidization history and plant inulin production.</title>
        <authorList>
            <person name="Fan W."/>
            <person name="Wang S."/>
            <person name="Wang H."/>
            <person name="Wang A."/>
            <person name="Jiang F."/>
            <person name="Liu H."/>
            <person name="Zhao H."/>
            <person name="Xu D."/>
            <person name="Zhang Y."/>
        </authorList>
    </citation>
    <scope>NUCLEOTIDE SEQUENCE [LARGE SCALE GENOMIC DNA]</scope>
    <source>
        <strain evidence="2">cv. Yunnan</strain>
        <tissue evidence="1">Leaves</tissue>
    </source>
</reference>
<proteinExistence type="predicted"/>
<comment type="caution">
    <text evidence="1">The sequence shown here is derived from an EMBL/GenBank/DDBJ whole genome shotgun (WGS) entry which is preliminary data.</text>
</comment>
<protein>
    <submittedName>
        <fullName evidence="1">Uncharacterized protein</fullName>
    </submittedName>
</protein>
<reference evidence="2" key="1">
    <citation type="journal article" date="2022" name="Mol. Ecol. Resour.">
        <title>The genomes of chicory, endive, great burdock and yacon provide insights into Asteraceae palaeo-polyploidization history and plant inulin production.</title>
        <authorList>
            <person name="Fan W."/>
            <person name="Wang S."/>
            <person name="Wang H."/>
            <person name="Wang A."/>
            <person name="Jiang F."/>
            <person name="Liu H."/>
            <person name="Zhao H."/>
            <person name="Xu D."/>
            <person name="Zhang Y."/>
        </authorList>
    </citation>
    <scope>NUCLEOTIDE SEQUENCE [LARGE SCALE GENOMIC DNA]</scope>
    <source>
        <strain evidence="2">cv. Yunnan</strain>
    </source>
</reference>
<dbReference type="Proteomes" id="UP001056120">
    <property type="component" value="Linkage Group LG12"/>
</dbReference>
<accession>A0ACB9HNQ7</accession>
<sequence>MKCAAVDGALSVTFPGSKIPMWFKEHNGHQIVLKLLPKWQTRIAGFAVCGVFKPLLFSVLSFTNYFVDFRFESDGMFIPEFEVEHINASTTAEDRSVWLGYIPFSSLHQDDGFQHDWFHTIEGNLFITVRYLKGVEKKQ</sequence>
<evidence type="ECO:0000313" key="1">
    <source>
        <dbReference type="EMBL" id="KAI3796953.1"/>
    </source>
</evidence>
<name>A0ACB9HNQ7_9ASTR</name>